<keyword evidence="4" id="KW-0804">Transcription</keyword>
<evidence type="ECO:0000313" key="8">
    <source>
        <dbReference type="Proteomes" id="UP000016464"/>
    </source>
</evidence>
<dbReference type="InterPro" id="IPR028082">
    <property type="entry name" value="Peripla_BP_I"/>
</dbReference>
<dbReference type="GO" id="GO:0000976">
    <property type="term" value="F:transcription cis-regulatory region binding"/>
    <property type="evidence" value="ECO:0007669"/>
    <property type="project" value="TreeGrafter"/>
</dbReference>
<protein>
    <submittedName>
        <fullName evidence="7">Uncharacterized protein</fullName>
    </submittedName>
</protein>
<gene>
    <name evidence="7" type="ORF">M467_10245</name>
</gene>
<dbReference type="OrthoDB" id="9796186at2"/>
<dbReference type="AlphaFoldDB" id="U1N551"/>
<dbReference type="GO" id="GO:0003700">
    <property type="term" value="F:DNA-binding transcription factor activity"/>
    <property type="evidence" value="ECO:0007669"/>
    <property type="project" value="TreeGrafter"/>
</dbReference>
<dbReference type="SUPFAM" id="SSF53822">
    <property type="entry name" value="Periplasmic binding protein-like I"/>
    <property type="match status" value="1"/>
</dbReference>
<dbReference type="CDD" id="cd01392">
    <property type="entry name" value="HTH_LacI"/>
    <property type="match status" value="1"/>
</dbReference>
<dbReference type="PANTHER" id="PTHR30146:SF95">
    <property type="entry name" value="RIBOSE OPERON REPRESSOR"/>
    <property type="match status" value="1"/>
</dbReference>
<dbReference type="Proteomes" id="UP000016464">
    <property type="component" value="Unassembled WGS sequence"/>
</dbReference>
<dbReference type="InterPro" id="IPR010982">
    <property type="entry name" value="Lambda_DNA-bd_dom_sf"/>
</dbReference>
<reference evidence="7 8" key="1">
    <citation type="journal article" date="2013" name="Genome Announc.">
        <title>Draft Genome Sequence of Exiguobacterium pavilionensis Strain RW-2, with Wide Thermal, Salinity, and pH Tolerance, Isolated from Modern Freshwater Microbialites.</title>
        <authorList>
            <person name="White R.A.III."/>
            <person name="Grassa C.J."/>
            <person name="Suttle C.A."/>
        </authorList>
    </citation>
    <scope>NUCLEOTIDE SEQUENCE [LARGE SCALE GENOMIC DNA]</scope>
    <source>
        <strain evidence="7 8">RW-2</strain>
    </source>
</reference>
<evidence type="ECO:0000259" key="5">
    <source>
        <dbReference type="PROSITE" id="PS50932"/>
    </source>
</evidence>
<dbReference type="InterPro" id="IPR000843">
    <property type="entry name" value="HTH_LacI"/>
</dbReference>
<dbReference type="InterPro" id="IPR001387">
    <property type="entry name" value="Cro/C1-type_HTH"/>
</dbReference>
<comment type="caution">
    <text evidence="7">The sequence shown here is derived from an EMBL/GenBank/DDBJ whole genome shotgun (WGS) entry which is preliminary data.</text>
</comment>
<accession>U1N551</accession>
<dbReference type="InterPro" id="IPR001761">
    <property type="entry name" value="Peripla_BP/Lac1_sug-bd_dom"/>
</dbReference>
<dbReference type="Gene3D" id="3.40.50.2300">
    <property type="match status" value="2"/>
</dbReference>
<evidence type="ECO:0000256" key="2">
    <source>
        <dbReference type="ARBA" id="ARBA00023015"/>
    </source>
</evidence>
<dbReference type="eggNOG" id="COG1609">
    <property type="taxonomic scope" value="Bacteria"/>
</dbReference>
<evidence type="ECO:0000256" key="4">
    <source>
        <dbReference type="ARBA" id="ARBA00023163"/>
    </source>
</evidence>
<dbReference type="EMBL" id="ATCL01000014">
    <property type="protein sequence ID" value="ERG67660.1"/>
    <property type="molecule type" value="Genomic_DNA"/>
</dbReference>
<organism evidence="7 8">
    <name type="scientific">Exiguobacterium chiriqhucha RW-2</name>
    <dbReference type="NCBI Taxonomy" id="1345023"/>
    <lineage>
        <taxon>Bacteria</taxon>
        <taxon>Bacillati</taxon>
        <taxon>Bacillota</taxon>
        <taxon>Bacilli</taxon>
        <taxon>Bacillales</taxon>
        <taxon>Bacillales Family XII. Incertae Sedis</taxon>
        <taxon>Exiguobacterium</taxon>
    </lineage>
</organism>
<dbReference type="PROSITE" id="PS50943">
    <property type="entry name" value="HTH_CROC1"/>
    <property type="match status" value="1"/>
</dbReference>
<feature type="domain" description="HTH lacI-type" evidence="5">
    <location>
        <begin position="3"/>
        <end position="57"/>
    </location>
</feature>
<dbReference type="PROSITE" id="PS00356">
    <property type="entry name" value="HTH_LACI_1"/>
    <property type="match status" value="1"/>
</dbReference>
<dbReference type="PATRIC" id="fig|1345023.5.peg.1059"/>
<keyword evidence="8" id="KW-1185">Reference proteome</keyword>
<dbReference type="CDD" id="cd06291">
    <property type="entry name" value="PBP1_Qymf-like"/>
    <property type="match status" value="1"/>
</dbReference>
<dbReference type="PROSITE" id="PS50932">
    <property type="entry name" value="HTH_LACI_2"/>
    <property type="match status" value="1"/>
</dbReference>
<dbReference type="SUPFAM" id="SSF47413">
    <property type="entry name" value="lambda repressor-like DNA-binding domains"/>
    <property type="match status" value="1"/>
</dbReference>
<feature type="domain" description="HTH cro/C1-type" evidence="6">
    <location>
        <begin position="6"/>
        <end position="47"/>
    </location>
</feature>
<evidence type="ECO:0000256" key="3">
    <source>
        <dbReference type="ARBA" id="ARBA00023125"/>
    </source>
</evidence>
<evidence type="ECO:0000259" key="6">
    <source>
        <dbReference type="PROSITE" id="PS50943"/>
    </source>
</evidence>
<dbReference type="RefSeq" id="WP_021066223.1">
    <property type="nucleotide sequence ID" value="NZ_ATCL01000014.1"/>
</dbReference>
<dbReference type="SMART" id="SM00354">
    <property type="entry name" value="HTH_LACI"/>
    <property type="match status" value="1"/>
</dbReference>
<proteinExistence type="predicted"/>
<dbReference type="PRINTS" id="PR00036">
    <property type="entry name" value="HTHLACI"/>
</dbReference>
<evidence type="ECO:0000313" key="7">
    <source>
        <dbReference type="EMBL" id="ERG67660.1"/>
    </source>
</evidence>
<name>U1N551_9BACL</name>
<keyword evidence="3" id="KW-0238">DNA-binding</keyword>
<dbReference type="Pfam" id="PF00532">
    <property type="entry name" value="Peripla_BP_1"/>
    <property type="match status" value="1"/>
</dbReference>
<keyword evidence="1" id="KW-0678">Repressor</keyword>
<keyword evidence="2" id="KW-0805">Transcription regulation</keyword>
<dbReference type="Gene3D" id="1.10.260.40">
    <property type="entry name" value="lambda repressor-like DNA-binding domains"/>
    <property type="match status" value="1"/>
</dbReference>
<dbReference type="Pfam" id="PF00356">
    <property type="entry name" value="LacI"/>
    <property type="match status" value="1"/>
</dbReference>
<dbReference type="PANTHER" id="PTHR30146">
    <property type="entry name" value="LACI-RELATED TRANSCRIPTIONAL REPRESSOR"/>
    <property type="match status" value="1"/>
</dbReference>
<evidence type="ECO:0000256" key="1">
    <source>
        <dbReference type="ARBA" id="ARBA00022491"/>
    </source>
</evidence>
<sequence>MKPKIEDVAKLAGVSPTTVSRVLNNRGYISEKTKTKVEAAMQELNYFPNDVARSLFNKRSYLIGLILPTTANPFFGELTFHIENYCATNGYKVLLCNSLNQVDKEERYLEMLLRNQVDGIIVGTHNRGILDYHKQNLAVVAIDRYLSDTIPVVSSDNYQGGKLATDYLWTKGCRRIALIDGEGSLETPARLRRQAYLDVMKAHGQEPIVYEVEEVFDRTSQEAVMQKLIDEQPELDGVFATNDLFAASFMRVMKASKHSSRKIEVVGYDGTEAVRSLLPELVTVQQPIEEIAKTAIDLLLKEIDGEFTDEGREIQLPVRMIQGADA</sequence>